<reference evidence="1" key="1">
    <citation type="submission" date="2014-11" db="EMBL/GenBank/DDBJ databases">
        <authorList>
            <person name="Amaro Gonzalez C."/>
        </authorList>
    </citation>
    <scope>NUCLEOTIDE SEQUENCE</scope>
</reference>
<accession>A0A0E9VKZ2</accession>
<proteinExistence type="predicted"/>
<reference evidence="1" key="2">
    <citation type="journal article" date="2015" name="Fish Shellfish Immunol.">
        <title>Early steps in the European eel (Anguilla anguilla)-Vibrio vulnificus interaction in the gills: Role of the RtxA13 toxin.</title>
        <authorList>
            <person name="Callol A."/>
            <person name="Pajuelo D."/>
            <person name="Ebbesson L."/>
            <person name="Teles M."/>
            <person name="MacKenzie S."/>
            <person name="Amaro C."/>
        </authorList>
    </citation>
    <scope>NUCLEOTIDE SEQUENCE</scope>
</reference>
<dbReference type="AlphaFoldDB" id="A0A0E9VKZ2"/>
<name>A0A0E9VKZ2_ANGAN</name>
<dbReference type="EMBL" id="GBXM01029871">
    <property type="protein sequence ID" value="JAH78706.1"/>
    <property type="molecule type" value="Transcribed_RNA"/>
</dbReference>
<sequence length="26" mass="3194">MCCEFELQKDDELNWKLCLHVLLELQ</sequence>
<protein>
    <submittedName>
        <fullName evidence="1">Uncharacterized protein</fullName>
    </submittedName>
</protein>
<organism evidence="1">
    <name type="scientific">Anguilla anguilla</name>
    <name type="common">European freshwater eel</name>
    <name type="synonym">Muraena anguilla</name>
    <dbReference type="NCBI Taxonomy" id="7936"/>
    <lineage>
        <taxon>Eukaryota</taxon>
        <taxon>Metazoa</taxon>
        <taxon>Chordata</taxon>
        <taxon>Craniata</taxon>
        <taxon>Vertebrata</taxon>
        <taxon>Euteleostomi</taxon>
        <taxon>Actinopterygii</taxon>
        <taxon>Neopterygii</taxon>
        <taxon>Teleostei</taxon>
        <taxon>Anguilliformes</taxon>
        <taxon>Anguillidae</taxon>
        <taxon>Anguilla</taxon>
    </lineage>
</organism>
<dbReference type="EMBL" id="GBXM01039334">
    <property type="protein sequence ID" value="JAH69243.1"/>
    <property type="molecule type" value="Transcribed_RNA"/>
</dbReference>
<evidence type="ECO:0000313" key="1">
    <source>
        <dbReference type="EMBL" id="JAH78706.1"/>
    </source>
</evidence>